<keyword evidence="1" id="KW-0175">Coiled coil</keyword>
<dbReference type="EMBL" id="JABRWO010000009">
    <property type="protein sequence ID" value="MBA2116099.1"/>
    <property type="molecule type" value="Genomic_DNA"/>
</dbReference>
<evidence type="ECO:0008006" key="4">
    <source>
        <dbReference type="Google" id="ProtNLM"/>
    </source>
</evidence>
<dbReference type="Pfam" id="PF11855">
    <property type="entry name" value="DUF3375"/>
    <property type="match status" value="1"/>
</dbReference>
<comment type="caution">
    <text evidence="2">The sequence shown here is derived from an EMBL/GenBank/DDBJ whole genome shotgun (WGS) entry which is preliminary data.</text>
</comment>
<dbReference type="RefSeq" id="WP_261358615.1">
    <property type="nucleotide sequence ID" value="NZ_JABRWO010000009.1"/>
</dbReference>
<dbReference type="Proteomes" id="UP000551616">
    <property type="component" value="Unassembled WGS sequence"/>
</dbReference>
<dbReference type="InterPro" id="IPR021804">
    <property type="entry name" value="DUF3375"/>
</dbReference>
<dbReference type="AlphaFoldDB" id="A0A7V8V6Y3"/>
<reference evidence="2 3" key="1">
    <citation type="submission" date="2020-05" db="EMBL/GenBank/DDBJ databases">
        <title>Bremerella alba sp. nov., a novel planctomycete isolated from the surface of the macroalga Fucus spiralis.</title>
        <authorList>
            <person name="Godinho O."/>
            <person name="Botelho R."/>
            <person name="Albuquerque L."/>
            <person name="Wiegand S."/>
            <person name="Da Costa M.S."/>
            <person name="Lobo-Da-Cunha A."/>
            <person name="Jogler C."/>
            <person name="Lage O.M."/>
        </authorList>
    </citation>
    <scope>NUCLEOTIDE SEQUENCE [LARGE SCALE GENOMIC DNA]</scope>
    <source>
        <strain evidence="2 3">FF15</strain>
    </source>
</reference>
<evidence type="ECO:0000313" key="3">
    <source>
        <dbReference type="Proteomes" id="UP000551616"/>
    </source>
</evidence>
<keyword evidence="3" id="KW-1185">Reference proteome</keyword>
<accession>A0A7V8V6Y3</accession>
<feature type="coiled-coil region" evidence="1">
    <location>
        <begin position="284"/>
        <end position="311"/>
    </location>
</feature>
<sequence length="493" mass="56901">MRLGKLLVYLETSPAVGLLRARNSPFVIDFLDQQFKQAGQIAILQSDLVAALALYLEELQETHPGKMVAKADVYLAEWCDPEKRWLQRYLETGRDEPVYQLTTHTEEVFVFLDRVLDKDLGFIGTESRLKLVIETLSDLVVGSSDDPEKRLVYLRSERDRLQAEIEQIENDGQISKYQPAQIRERFATAVTLLRQLQGDFRAVEDSFREITAQVQKREQGGLEKRGTILEFALDAEDLLKKEDQGVSFYEFVKLILSPSQTERLERVILEIRQIPELFALREGLETVRNMITLLQNEAEKVMRTNQRLSATLRRLLDARAYAERQRVARLLQEIQSLALTYSGNTRDDEPGIELDQAIAIESPFRRSFWVEPPQFETVDLTDFDPNSDERNRAFQEFAALKHLDWKRMRHCIRRMLNLEDSPTLGQLIEMHPVTSGVIEVIGYIQIANEDRHLINSTEREIISIPATIAHERSCEVTVPRVTFLPPKRKPNAK</sequence>
<organism evidence="2 3">
    <name type="scientific">Bremerella alba</name>
    <dbReference type="NCBI Taxonomy" id="980252"/>
    <lineage>
        <taxon>Bacteria</taxon>
        <taxon>Pseudomonadati</taxon>
        <taxon>Planctomycetota</taxon>
        <taxon>Planctomycetia</taxon>
        <taxon>Pirellulales</taxon>
        <taxon>Pirellulaceae</taxon>
        <taxon>Bremerella</taxon>
    </lineage>
</organism>
<evidence type="ECO:0000313" key="2">
    <source>
        <dbReference type="EMBL" id="MBA2116099.1"/>
    </source>
</evidence>
<gene>
    <name evidence="2" type="ORF">HOV93_32880</name>
</gene>
<proteinExistence type="predicted"/>
<evidence type="ECO:0000256" key="1">
    <source>
        <dbReference type="SAM" id="Coils"/>
    </source>
</evidence>
<protein>
    <recommendedName>
        <fullName evidence="4">DUF3375 domain-containing protein</fullName>
    </recommendedName>
</protein>
<name>A0A7V8V6Y3_9BACT</name>